<proteinExistence type="predicted"/>
<dbReference type="AlphaFoldDB" id="A0A2Z5JP84"/>
<name>A0A2Z5JP84_STRAR</name>
<dbReference type="KEGG" id="sata:C5746_41520"/>
<dbReference type="EMBL" id="CP027306">
    <property type="protein sequence ID" value="AXE82261.1"/>
    <property type="molecule type" value="Genomic_DNA"/>
</dbReference>
<reference evidence="2 3" key="1">
    <citation type="journal article" date="2018" name="Front. Microbiol.">
        <title>Genome Sequencing of Streptomyces atratus SCSIOZH16 and Activation Production of Nocardamine via Metabolic Engineering.</title>
        <authorList>
            <person name="Li Y."/>
            <person name="Zhang C."/>
            <person name="Liu C."/>
            <person name="Ju J."/>
            <person name="Ma J."/>
        </authorList>
    </citation>
    <scope>NUCLEOTIDE SEQUENCE [LARGE SCALE GENOMIC DNA]</scope>
    <source>
        <strain evidence="2 3">SCSIO_ZH16</strain>
    </source>
</reference>
<evidence type="ECO:0000256" key="1">
    <source>
        <dbReference type="SAM" id="MobiDB-lite"/>
    </source>
</evidence>
<evidence type="ECO:0000313" key="2">
    <source>
        <dbReference type="EMBL" id="AXE82261.1"/>
    </source>
</evidence>
<accession>A0A2Z5JP84</accession>
<organism evidence="2 3">
    <name type="scientific">Streptomyces atratus</name>
    <dbReference type="NCBI Taxonomy" id="1893"/>
    <lineage>
        <taxon>Bacteria</taxon>
        <taxon>Bacillati</taxon>
        <taxon>Actinomycetota</taxon>
        <taxon>Actinomycetes</taxon>
        <taxon>Kitasatosporales</taxon>
        <taxon>Streptomycetaceae</taxon>
        <taxon>Streptomyces</taxon>
    </lineage>
</organism>
<protein>
    <submittedName>
        <fullName evidence="2">Uncharacterized protein</fullName>
    </submittedName>
</protein>
<feature type="region of interest" description="Disordered" evidence="1">
    <location>
        <begin position="179"/>
        <end position="221"/>
    </location>
</feature>
<sequence>MIVRREIEGCSNAVQLRWRLFSNVREALVEPPEPAYVDQGEHVPAPRVLHPEQIREYPPDHILDKEQAKCLDAWAEERSVDYRADLSVVPGWKLSGWPAHFTFRDPADSDEPHCGECEGPVEALLTVNSSEWDGASGSWRPAEDGEEAAGHPYRNAHTPTLVTVGRGYTLQFYSCVSTPPHLHKRSRSSADTGGGKPGGPAPPRCLTATASGDHTRPARKATGCYPHSRTFRSAKPRRCQWCDLRQNESDTVTSVKETPVMHLPERALPRHRLCQLPRES</sequence>
<dbReference type="Proteomes" id="UP000252698">
    <property type="component" value="Chromosome"/>
</dbReference>
<evidence type="ECO:0000313" key="3">
    <source>
        <dbReference type="Proteomes" id="UP000252698"/>
    </source>
</evidence>
<gene>
    <name evidence="2" type="ORF">C5746_41520</name>
</gene>
<feature type="region of interest" description="Disordered" evidence="1">
    <location>
        <begin position="134"/>
        <end position="154"/>
    </location>
</feature>